<sequence length="315" mass="34515">MSREGAGRSCPLHYRYRPEQLGQDPEAWPEQVLYVAGGLYGNPFALDAIESMVARERAAGRSVRLLFNGDFNWFNADDTLFQTINNRVLRHDAMLGNVEYELAQPSDSAGCGCAYPDFVDDGVVSRSNRIMQRLQAVAADQPEIQRRLRGLARWRCGIFGGLKVLILHGDPESLAGWGLARERLLASGDQPLRQWFRQTGVDVVVCSHTCLPLLWQGEVDGRLRRLVNNGSAGMANLHGDSRGLIARISAMPPLATDLAVLEGHPQTVALAPVPFDLAAWRGTFDRLWPAGSDAAISYRDRILGGTGLAAADIIL</sequence>
<protein>
    <recommendedName>
        <fullName evidence="3">Calcineurin-like phosphoesterase domain-containing protein</fullName>
    </recommendedName>
</protein>
<evidence type="ECO:0008006" key="3">
    <source>
        <dbReference type="Google" id="ProtNLM"/>
    </source>
</evidence>
<name>A0ABU3W242_9GAMM</name>
<dbReference type="Proteomes" id="UP001269819">
    <property type="component" value="Unassembled WGS sequence"/>
</dbReference>
<reference evidence="1 2" key="1">
    <citation type="submission" date="2023-10" db="EMBL/GenBank/DDBJ databases">
        <title>Characteristics and mechanism of a salt-tolerant marine origin heterotrophic nitrifying- aerobic denitrifying bacteria Marinobacter xestospongiae HN1.</title>
        <authorList>
            <person name="Qi R."/>
        </authorList>
    </citation>
    <scope>NUCLEOTIDE SEQUENCE [LARGE SCALE GENOMIC DNA]</scope>
    <source>
        <strain evidence="1 2">HN1</strain>
    </source>
</reference>
<keyword evidence="2" id="KW-1185">Reference proteome</keyword>
<organism evidence="1 2">
    <name type="scientific">Marinobacter xestospongiae</name>
    <dbReference type="NCBI Taxonomy" id="994319"/>
    <lineage>
        <taxon>Bacteria</taxon>
        <taxon>Pseudomonadati</taxon>
        <taxon>Pseudomonadota</taxon>
        <taxon>Gammaproteobacteria</taxon>
        <taxon>Pseudomonadales</taxon>
        <taxon>Marinobacteraceae</taxon>
        <taxon>Marinobacter</taxon>
    </lineage>
</organism>
<dbReference type="EMBL" id="JAWIIJ010000016">
    <property type="protein sequence ID" value="MDV2080592.1"/>
    <property type="molecule type" value="Genomic_DNA"/>
</dbReference>
<dbReference type="InterPro" id="IPR029052">
    <property type="entry name" value="Metallo-depent_PP-like"/>
</dbReference>
<comment type="caution">
    <text evidence="1">The sequence shown here is derived from an EMBL/GenBank/DDBJ whole genome shotgun (WGS) entry which is preliminary data.</text>
</comment>
<dbReference type="SUPFAM" id="SSF56300">
    <property type="entry name" value="Metallo-dependent phosphatases"/>
    <property type="match status" value="1"/>
</dbReference>
<dbReference type="Gene3D" id="3.60.21.10">
    <property type="match status" value="1"/>
</dbReference>
<proteinExistence type="predicted"/>
<accession>A0ABU3W242</accession>
<evidence type="ECO:0000313" key="1">
    <source>
        <dbReference type="EMBL" id="MDV2080592.1"/>
    </source>
</evidence>
<dbReference type="RefSeq" id="WP_316974981.1">
    <property type="nucleotide sequence ID" value="NZ_JAWIIJ010000016.1"/>
</dbReference>
<gene>
    <name evidence="1" type="ORF">RYS15_18055</name>
</gene>
<evidence type="ECO:0000313" key="2">
    <source>
        <dbReference type="Proteomes" id="UP001269819"/>
    </source>
</evidence>